<accession>A0A8S5LPA7</accession>
<sequence>MFLLLYMYSTILYIFFVITLSCITLSMCAISAIN</sequence>
<proteinExistence type="predicted"/>
<keyword evidence="1" id="KW-0472">Membrane</keyword>
<evidence type="ECO:0000313" key="2">
    <source>
        <dbReference type="EMBL" id="DAD71770.1"/>
    </source>
</evidence>
<dbReference type="EMBL" id="BK015887">
    <property type="protein sequence ID" value="DAD71770.1"/>
    <property type="molecule type" value="Genomic_DNA"/>
</dbReference>
<protein>
    <submittedName>
        <fullName evidence="2">Uncharacterized protein</fullName>
    </submittedName>
</protein>
<evidence type="ECO:0000256" key="1">
    <source>
        <dbReference type="SAM" id="Phobius"/>
    </source>
</evidence>
<organism evidence="2">
    <name type="scientific">Siphoviridae sp. cto6l14</name>
    <dbReference type="NCBI Taxonomy" id="2827590"/>
    <lineage>
        <taxon>Viruses</taxon>
        <taxon>Duplodnaviria</taxon>
        <taxon>Heunggongvirae</taxon>
        <taxon>Uroviricota</taxon>
        <taxon>Caudoviricetes</taxon>
    </lineage>
</organism>
<keyword evidence="1" id="KW-1133">Transmembrane helix</keyword>
<feature type="transmembrane region" description="Helical" evidence="1">
    <location>
        <begin position="6"/>
        <end position="33"/>
    </location>
</feature>
<reference evidence="2" key="1">
    <citation type="journal article" date="2021" name="Proc. Natl. Acad. Sci. U.S.A.">
        <title>A Catalog of Tens of Thousands of Viruses from Human Metagenomes Reveals Hidden Associations with Chronic Diseases.</title>
        <authorList>
            <person name="Tisza M.J."/>
            <person name="Buck C.B."/>
        </authorList>
    </citation>
    <scope>NUCLEOTIDE SEQUENCE</scope>
    <source>
        <strain evidence="2">Cto6l14</strain>
    </source>
</reference>
<keyword evidence="1" id="KW-0812">Transmembrane</keyword>
<name>A0A8S5LPA7_9CAUD</name>